<evidence type="ECO:0000313" key="2">
    <source>
        <dbReference type="Proteomes" id="UP000789901"/>
    </source>
</evidence>
<dbReference type="Proteomes" id="UP000789901">
    <property type="component" value="Unassembled WGS sequence"/>
</dbReference>
<keyword evidence="2" id="KW-1185">Reference proteome</keyword>
<evidence type="ECO:0000313" key="1">
    <source>
        <dbReference type="EMBL" id="CAG8848080.1"/>
    </source>
</evidence>
<dbReference type="EMBL" id="CAJVQB010090534">
    <property type="protein sequence ID" value="CAG8848080.1"/>
    <property type="molecule type" value="Genomic_DNA"/>
</dbReference>
<proteinExistence type="predicted"/>
<name>A0ABN7X5V6_GIGMA</name>
<organism evidence="1 2">
    <name type="scientific">Gigaspora margarita</name>
    <dbReference type="NCBI Taxonomy" id="4874"/>
    <lineage>
        <taxon>Eukaryota</taxon>
        <taxon>Fungi</taxon>
        <taxon>Fungi incertae sedis</taxon>
        <taxon>Mucoromycota</taxon>
        <taxon>Glomeromycotina</taxon>
        <taxon>Glomeromycetes</taxon>
        <taxon>Diversisporales</taxon>
        <taxon>Gigasporaceae</taxon>
        <taxon>Gigaspora</taxon>
    </lineage>
</organism>
<protein>
    <submittedName>
        <fullName evidence="1">23938_t:CDS:1</fullName>
    </submittedName>
</protein>
<comment type="caution">
    <text evidence="1">The sequence shown here is derived from an EMBL/GenBank/DDBJ whole genome shotgun (WGS) entry which is preliminary data.</text>
</comment>
<accession>A0ABN7X5V6</accession>
<reference evidence="1 2" key="1">
    <citation type="submission" date="2021-06" db="EMBL/GenBank/DDBJ databases">
        <authorList>
            <person name="Kallberg Y."/>
            <person name="Tangrot J."/>
            <person name="Rosling A."/>
        </authorList>
    </citation>
    <scope>NUCLEOTIDE SEQUENCE [LARGE SCALE GENOMIC DNA]</scope>
    <source>
        <strain evidence="1 2">120-4 pot B 10/14</strain>
    </source>
</reference>
<sequence>MSREIPCQFTEKLPNTQPFWLVLDPIKDLPGYPKPPKGMITQIDEQEKEISSKILRQYTYKSNLGANGNRFLPPVAILEQYKRKPLFYTTPTNTARLVV</sequence>
<feature type="non-terminal residue" evidence="1">
    <location>
        <position position="99"/>
    </location>
</feature>
<gene>
    <name evidence="1" type="ORF">GMARGA_LOCUS39001</name>
</gene>